<sequence length="335" mass="39225">MERIPFCLFTPPQKGKKIVWEITSQCNMQCKHCCSNAFNSQIVSLNEFIFLNQKLLERRINEMVSFGIKEFYISGGEPFLVKNIFEFLKSLKRKNTKVSIASSGYFLKENVIKKLSNLKINLLHISVDGHLARIHNSLRGGNFFNRIIKNINLMKKYKIPLRIGCIIWRENENHLEEMVKLCTKLEIEELRFSWLVRVGRFKKHPELYPKRKRLAIFKEIKNLQEKYRNNIKITAHRMAGAEYNNISQLCPAGDKLFFLNPSGKLSPCSWIAKIDSKLLTKKSLKETDIATLTNSKEFLKFKKIIKERRNKDFKGCPFIAKYQNGSYYSNDNLLN</sequence>
<proteinExistence type="predicted"/>
<dbReference type="Pfam" id="PF04055">
    <property type="entry name" value="Radical_SAM"/>
    <property type="match status" value="1"/>
</dbReference>
<gene>
    <name evidence="6" type="ORF">COY73_00150</name>
</gene>
<dbReference type="Gene3D" id="3.20.20.70">
    <property type="entry name" value="Aldolase class I"/>
    <property type="match status" value="1"/>
</dbReference>
<evidence type="ECO:0000313" key="7">
    <source>
        <dbReference type="Proteomes" id="UP000230767"/>
    </source>
</evidence>
<dbReference type="AlphaFoldDB" id="A0A2M7R781"/>
<dbReference type="InterPro" id="IPR007197">
    <property type="entry name" value="rSAM"/>
</dbReference>
<evidence type="ECO:0000259" key="5">
    <source>
        <dbReference type="PROSITE" id="PS51918"/>
    </source>
</evidence>
<keyword evidence="1" id="KW-0949">S-adenosyl-L-methionine</keyword>
<dbReference type="PANTHER" id="PTHR11228:SF7">
    <property type="entry name" value="PQQA PEPTIDE CYCLASE"/>
    <property type="match status" value="1"/>
</dbReference>
<organism evidence="6 7">
    <name type="scientific">Candidatus Nealsonbacteria bacterium CG_4_10_14_0_8_um_filter_37_14</name>
    <dbReference type="NCBI Taxonomy" id="1974684"/>
    <lineage>
        <taxon>Bacteria</taxon>
        <taxon>Candidatus Nealsoniibacteriota</taxon>
    </lineage>
</organism>
<keyword evidence="2" id="KW-0479">Metal-binding</keyword>
<name>A0A2M7R781_9BACT</name>
<dbReference type="GO" id="GO:0051536">
    <property type="term" value="F:iron-sulfur cluster binding"/>
    <property type="evidence" value="ECO:0007669"/>
    <property type="project" value="UniProtKB-KW"/>
</dbReference>
<dbReference type="EMBL" id="PFLW01000005">
    <property type="protein sequence ID" value="PIY89699.1"/>
    <property type="molecule type" value="Genomic_DNA"/>
</dbReference>
<dbReference type="Proteomes" id="UP000230767">
    <property type="component" value="Unassembled WGS sequence"/>
</dbReference>
<evidence type="ECO:0000256" key="2">
    <source>
        <dbReference type="ARBA" id="ARBA00022723"/>
    </source>
</evidence>
<evidence type="ECO:0000256" key="3">
    <source>
        <dbReference type="ARBA" id="ARBA00023004"/>
    </source>
</evidence>
<evidence type="ECO:0000256" key="1">
    <source>
        <dbReference type="ARBA" id="ARBA00022691"/>
    </source>
</evidence>
<dbReference type="InterPro" id="IPR050377">
    <property type="entry name" value="Radical_SAM_PqqE_MftC-like"/>
</dbReference>
<dbReference type="CDD" id="cd21109">
    <property type="entry name" value="SPASM"/>
    <property type="match status" value="1"/>
</dbReference>
<keyword evidence="3" id="KW-0408">Iron</keyword>
<dbReference type="PROSITE" id="PS51918">
    <property type="entry name" value="RADICAL_SAM"/>
    <property type="match status" value="1"/>
</dbReference>
<dbReference type="GO" id="GO:0003824">
    <property type="term" value="F:catalytic activity"/>
    <property type="evidence" value="ECO:0007669"/>
    <property type="project" value="InterPro"/>
</dbReference>
<dbReference type="SMART" id="SM00729">
    <property type="entry name" value="Elp3"/>
    <property type="match status" value="1"/>
</dbReference>
<dbReference type="PANTHER" id="PTHR11228">
    <property type="entry name" value="RADICAL SAM DOMAIN PROTEIN"/>
    <property type="match status" value="1"/>
</dbReference>
<dbReference type="InterPro" id="IPR058240">
    <property type="entry name" value="rSAM_sf"/>
</dbReference>
<dbReference type="SFLD" id="SFLDG01067">
    <property type="entry name" value="SPASM/twitch_domain_containing"/>
    <property type="match status" value="1"/>
</dbReference>
<keyword evidence="4" id="KW-0411">Iron-sulfur</keyword>
<dbReference type="SFLD" id="SFLDS00029">
    <property type="entry name" value="Radical_SAM"/>
    <property type="match status" value="1"/>
</dbReference>
<dbReference type="SUPFAM" id="SSF102114">
    <property type="entry name" value="Radical SAM enzymes"/>
    <property type="match status" value="1"/>
</dbReference>
<dbReference type="SFLD" id="SFLDG01386">
    <property type="entry name" value="main_SPASM_domain-containing"/>
    <property type="match status" value="1"/>
</dbReference>
<dbReference type="GO" id="GO:0046872">
    <property type="term" value="F:metal ion binding"/>
    <property type="evidence" value="ECO:0007669"/>
    <property type="project" value="UniProtKB-KW"/>
</dbReference>
<dbReference type="InterPro" id="IPR006638">
    <property type="entry name" value="Elp3/MiaA/NifB-like_rSAM"/>
</dbReference>
<feature type="domain" description="Radical SAM core" evidence="5">
    <location>
        <begin position="12"/>
        <end position="232"/>
    </location>
</feature>
<protein>
    <recommendedName>
        <fullName evidence="5">Radical SAM core domain-containing protein</fullName>
    </recommendedName>
</protein>
<comment type="caution">
    <text evidence="6">The sequence shown here is derived from an EMBL/GenBank/DDBJ whole genome shotgun (WGS) entry which is preliminary data.</text>
</comment>
<evidence type="ECO:0000313" key="6">
    <source>
        <dbReference type="EMBL" id="PIY89699.1"/>
    </source>
</evidence>
<reference evidence="7" key="1">
    <citation type="submission" date="2017-09" db="EMBL/GenBank/DDBJ databases">
        <title>Depth-based differentiation of microbial function through sediment-hosted aquifers and enrichment of novel symbionts in the deep terrestrial subsurface.</title>
        <authorList>
            <person name="Probst A.J."/>
            <person name="Ladd B."/>
            <person name="Jarett J.K."/>
            <person name="Geller-Mcgrath D.E."/>
            <person name="Sieber C.M.K."/>
            <person name="Emerson J.B."/>
            <person name="Anantharaman K."/>
            <person name="Thomas B.C."/>
            <person name="Malmstrom R."/>
            <person name="Stieglmeier M."/>
            <person name="Klingl A."/>
            <person name="Woyke T."/>
            <person name="Ryan C.M."/>
            <person name="Banfield J.F."/>
        </authorList>
    </citation>
    <scope>NUCLEOTIDE SEQUENCE [LARGE SCALE GENOMIC DNA]</scope>
</reference>
<dbReference type="InterPro" id="IPR013785">
    <property type="entry name" value="Aldolase_TIM"/>
</dbReference>
<evidence type="ECO:0000256" key="4">
    <source>
        <dbReference type="ARBA" id="ARBA00023014"/>
    </source>
</evidence>
<accession>A0A2M7R781</accession>
<dbReference type="CDD" id="cd01335">
    <property type="entry name" value="Radical_SAM"/>
    <property type="match status" value="1"/>
</dbReference>